<dbReference type="AlphaFoldDB" id="A0A7G1I2L7"/>
<reference evidence="1 2" key="1">
    <citation type="submission" date="2020-07" db="EMBL/GenBank/DDBJ databases">
        <title>Mycobacterium kansasii (former subtype) with zoonotic potential isolated from diseased indoor pet cat, Japan.</title>
        <authorList>
            <person name="Fukano H."/>
            <person name="Terazono T."/>
            <person name="Hoshino Y."/>
        </authorList>
    </citation>
    <scope>NUCLEOTIDE SEQUENCE [LARGE SCALE GENOMIC DNA]</scope>
    <source>
        <strain evidence="1 2">Kuro-I</strain>
    </source>
</reference>
<dbReference type="Proteomes" id="UP000516380">
    <property type="component" value="Chromosome"/>
</dbReference>
<evidence type="ECO:0000313" key="2">
    <source>
        <dbReference type="Proteomes" id="UP000516380"/>
    </source>
</evidence>
<dbReference type="EMBL" id="AP023343">
    <property type="protein sequence ID" value="BCI85276.1"/>
    <property type="molecule type" value="Genomic_DNA"/>
</dbReference>
<gene>
    <name evidence="1" type="ORF">NIIDMKKI_04820</name>
</gene>
<evidence type="ECO:0000313" key="1">
    <source>
        <dbReference type="EMBL" id="BCI85276.1"/>
    </source>
</evidence>
<sequence>MVGHAATSGYAKIAAGRAPGPGSGPASAEPASLCMDANPFGAMNGFGGANGPNVAAARAEAGSVSETTPGTREMAHAASSAVGTANIAAGNRTKVPSRALGYRGFWRSRTTTRQHCANDFASRSEHTLIAVNPASTPCTPGKLPPTESR</sequence>
<keyword evidence="2" id="KW-1185">Reference proteome</keyword>
<proteinExistence type="predicted"/>
<organism evidence="1 2">
    <name type="scientific">Mycobacterium kansasii</name>
    <dbReference type="NCBI Taxonomy" id="1768"/>
    <lineage>
        <taxon>Bacteria</taxon>
        <taxon>Bacillati</taxon>
        <taxon>Actinomycetota</taxon>
        <taxon>Actinomycetes</taxon>
        <taxon>Mycobacteriales</taxon>
        <taxon>Mycobacteriaceae</taxon>
        <taxon>Mycobacterium</taxon>
    </lineage>
</organism>
<accession>A0A7G1I2L7</accession>
<protein>
    <submittedName>
        <fullName evidence="1">Uncharacterized protein</fullName>
    </submittedName>
</protein>
<name>A0A7G1I2L7_MYCKA</name>